<accession>A0A1F5MIV9</accession>
<gene>
    <name evidence="2" type="ORF">A3B49_00325</name>
</gene>
<evidence type="ECO:0000313" key="2">
    <source>
        <dbReference type="EMBL" id="OGE65293.1"/>
    </source>
</evidence>
<keyword evidence="1" id="KW-1133">Transmembrane helix</keyword>
<keyword evidence="1" id="KW-0812">Transmembrane</keyword>
<dbReference type="Proteomes" id="UP000178017">
    <property type="component" value="Unassembled WGS sequence"/>
</dbReference>
<dbReference type="GO" id="GO:0043107">
    <property type="term" value="P:type IV pilus-dependent motility"/>
    <property type="evidence" value="ECO:0007669"/>
    <property type="project" value="InterPro"/>
</dbReference>
<protein>
    <submittedName>
        <fullName evidence="2">Uncharacterized protein</fullName>
    </submittedName>
</protein>
<dbReference type="AlphaFoldDB" id="A0A1F5MIV9"/>
<dbReference type="InterPro" id="IPR007445">
    <property type="entry name" value="PilO"/>
</dbReference>
<organism evidence="2 3">
    <name type="scientific">Candidatus Daviesbacteria bacterium RIFCSPLOWO2_01_FULL_40_24</name>
    <dbReference type="NCBI Taxonomy" id="1797787"/>
    <lineage>
        <taxon>Bacteria</taxon>
        <taxon>Candidatus Daviesiibacteriota</taxon>
    </lineage>
</organism>
<dbReference type="EMBL" id="MFDO01000020">
    <property type="protein sequence ID" value="OGE65293.1"/>
    <property type="molecule type" value="Genomic_DNA"/>
</dbReference>
<reference evidence="2 3" key="1">
    <citation type="journal article" date="2016" name="Nat. Commun.">
        <title>Thousands of microbial genomes shed light on interconnected biogeochemical processes in an aquifer system.</title>
        <authorList>
            <person name="Anantharaman K."/>
            <person name="Brown C.T."/>
            <person name="Hug L.A."/>
            <person name="Sharon I."/>
            <person name="Castelle C.J."/>
            <person name="Probst A.J."/>
            <person name="Thomas B.C."/>
            <person name="Singh A."/>
            <person name="Wilkins M.J."/>
            <person name="Karaoz U."/>
            <person name="Brodie E.L."/>
            <person name="Williams K.H."/>
            <person name="Hubbard S.S."/>
            <person name="Banfield J.F."/>
        </authorList>
    </citation>
    <scope>NUCLEOTIDE SEQUENCE [LARGE SCALE GENOMIC DNA]</scope>
</reference>
<sequence length="234" mass="25301">MDEITAKIKLYFGKNRQTVITSLVTLSSFVILGLVIIPQLLSYFTVQDEILQINKKTEELGVKAVELEKVDLISSQNSLGVVSSILPAEPDVPFSITVLQGLVIKSGLLLDEIAYLPSVAEKKSFILSVKVSGSLQNIRSFILELKNASRVFQIETISLKSVAGQKIEAEIPVSVHYGAVSAKKTVSDGMAPDLTDEEKALLQRLQSLASPVSITSGQSVKTVDIPTGKSDPFE</sequence>
<evidence type="ECO:0000313" key="3">
    <source>
        <dbReference type="Proteomes" id="UP000178017"/>
    </source>
</evidence>
<dbReference type="Gene3D" id="3.30.70.60">
    <property type="match status" value="1"/>
</dbReference>
<evidence type="ECO:0000256" key="1">
    <source>
        <dbReference type="SAM" id="Phobius"/>
    </source>
</evidence>
<proteinExistence type="predicted"/>
<feature type="transmembrane region" description="Helical" evidence="1">
    <location>
        <begin position="20"/>
        <end position="41"/>
    </location>
</feature>
<keyword evidence="1" id="KW-0472">Membrane</keyword>
<comment type="caution">
    <text evidence="2">The sequence shown here is derived from an EMBL/GenBank/DDBJ whole genome shotgun (WGS) entry which is preliminary data.</text>
</comment>
<name>A0A1F5MIV9_9BACT</name>
<dbReference type="GO" id="GO:0043683">
    <property type="term" value="P:type IV pilus assembly"/>
    <property type="evidence" value="ECO:0007669"/>
    <property type="project" value="InterPro"/>
</dbReference>
<dbReference type="Pfam" id="PF04350">
    <property type="entry name" value="PilO"/>
    <property type="match status" value="1"/>
</dbReference>
<dbReference type="InterPro" id="IPR014717">
    <property type="entry name" value="Transl_elong_EF1B/ribsomal_bS6"/>
</dbReference>